<reference evidence="1" key="1">
    <citation type="submission" date="2020-01" db="EMBL/GenBank/DDBJ databases">
        <authorList>
            <person name="Rat A."/>
        </authorList>
    </citation>
    <scope>NUCLEOTIDE SEQUENCE</scope>
    <source>
        <strain evidence="1">LMG 31228</strain>
    </source>
</reference>
<comment type="caution">
    <text evidence="1">The sequence shown here is derived from an EMBL/GenBank/DDBJ whole genome shotgun (WGS) entry which is preliminary data.</text>
</comment>
<keyword evidence="2" id="KW-1185">Reference proteome</keyword>
<name>A0A9X9X9A8_9PROT</name>
<protein>
    <submittedName>
        <fullName evidence="1">Uncharacterized protein</fullName>
    </submittedName>
</protein>
<organism evidence="1 2">
    <name type="scientific">Neoroseomonas eburnea</name>
    <dbReference type="NCBI Taxonomy" id="1346889"/>
    <lineage>
        <taxon>Bacteria</taxon>
        <taxon>Pseudomonadati</taxon>
        <taxon>Pseudomonadota</taxon>
        <taxon>Alphaproteobacteria</taxon>
        <taxon>Acetobacterales</taxon>
        <taxon>Acetobacteraceae</taxon>
        <taxon>Neoroseomonas</taxon>
    </lineage>
</organism>
<dbReference type="AlphaFoldDB" id="A0A9X9X9A8"/>
<accession>A0A9X9X9A8</accession>
<dbReference type="EMBL" id="JAAEDL010000005">
    <property type="protein sequence ID" value="MBR0680294.1"/>
    <property type="molecule type" value="Genomic_DNA"/>
</dbReference>
<evidence type="ECO:0000313" key="1">
    <source>
        <dbReference type="EMBL" id="MBR0680294.1"/>
    </source>
</evidence>
<sequence length="240" mass="25934">MTVNPAEEITALGELPTGIDAAEAAPGVADAYGRSGTWVADALGRAVAAGAPVVGIVNADIRLDLDSTRRAALLERAGRAMLVCNRMDVGHAAQEAGPFYRYGYDLVLMPRGMAARLSLEGFALGVPWWDYWVVLDALMLGLPVEVVQCRGVRHLAHAQAWSQPAWRRALRMLMANLGPRRAELGRLGMGEVAEATADLLVAIAPRETEGYPLDEMMTVAGTRFGIELVRFAERHAWSLD</sequence>
<evidence type="ECO:0000313" key="2">
    <source>
        <dbReference type="Proteomes" id="UP001138709"/>
    </source>
</evidence>
<dbReference type="Proteomes" id="UP001138709">
    <property type="component" value="Unassembled WGS sequence"/>
</dbReference>
<reference evidence="1" key="2">
    <citation type="journal article" date="2021" name="Syst. Appl. Microbiol.">
        <title>Roseomonas hellenica sp. nov., isolated from roots of wild-growing Alkanna tinctoria.</title>
        <authorList>
            <person name="Rat A."/>
            <person name="Naranjo H.D."/>
            <person name="Lebbe L."/>
            <person name="Cnockaert M."/>
            <person name="Krigas N."/>
            <person name="Grigoriadou K."/>
            <person name="Maloupa E."/>
            <person name="Willems A."/>
        </authorList>
    </citation>
    <scope>NUCLEOTIDE SEQUENCE</scope>
    <source>
        <strain evidence="1">LMG 31228</strain>
    </source>
</reference>
<proteinExistence type="predicted"/>
<dbReference type="RefSeq" id="WP_211845822.1">
    <property type="nucleotide sequence ID" value="NZ_JAAEDL010000005.1"/>
</dbReference>
<gene>
    <name evidence="1" type="ORF">GXW74_07335</name>
</gene>